<evidence type="ECO:0000313" key="1">
    <source>
        <dbReference type="EMBL" id="AVD99481.1"/>
    </source>
</evidence>
<organism evidence="1 2">
    <name type="scientific">Streptomyces phage Bing</name>
    <dbReference type="NCBI Taxonomy" id="2079427"/>
    <lineage>
        <taxon>Viruses</taxon>
        <taxon>Duplodnaviria</taxon>
        <taxon>Heunggongvirae</taxon>
        <taxon>Uroviricota</taxon>
        <taxon>Caudoviricetes</taxon>
        <taxon>Bingvirus</taxon>
        <taxon>Bingvirus bing</taxon>
    </lineage>
</organism>
<gene>
    <name evidence="1" type="ORF">SEA_BING_59</name>
</gene>
<evidence type="ECO:0000313" key="2">
    <source>
        <dbReference type="Proteomes" id="UP000241360"/>
    </source>
</evidence>
<accession>A0A2L1IWB7</accession>
<name>A0A2L1IWB7_9CAUD</name>
<proteinExistence type="predicted"/>
<protein>
    <submittedName>
        <fullName evidence="1">Uncharacterized protein</fullName>
    </submittedName>
</protein>
<keyword evidence="2" id="KW-1185">Reference proteome</keyword>
<dbReference type="EMBL" id="MG757154">
    <property type="protein sequence ID" value="AVD99481.1"/>
    <property type="molecule type" value="Genomic_DNA"/>
</dbReference>
<reference evidence="2" key="1">
    <citation type="submission" date="2018-01" db="EMBL/GenBank/DDBJ databases">
        <authorList>
            <person name="Wardenburg K.E."/>
            <person name="Rana S."/>
            <person name="Felix E."/>
            <person name="Puentes R.J."/>
            <person name="Shaffer C.D."/>
            <person name="Weston-Hafer K.A."/>
            <person name="Russell D.A."/>
            <person name="Pope W.H."/>
            <person name="Jacobs-Sera D."/>
            <person name="Hendrix R.W."/>
            <person name="Hatfull G.F."/>
        </authorList>
    </citation>
    <scope>NUCLEOTIDE SEQUENCE [LARGE SCALE GENOMIC DNA]</scope>
</reference>
<dbReference type="Proteomes" id="UP000241360">
    <property type="component" value="Segment"/>
</dbReference>
<sequence>MFRFAAGVLVGVVIARPLTGAVGRMVLPFVVEKTLTGVSRAAHFAADKLDRYSEKEGRG</sequence>